<accession>A0ABQ8WE16</accession>
<dbReference type="EMBL" id="JAPVEB010000004">
    <property type="protein sequence ID" value="KAJ5264539.1"/>
    <property type="molecule type" value="Genomic_DNA"/>
</dbReference>
<feature type="region of interest" description="Disordered" evidence="1">
    <location>
        <begin position="1"/>
        <end position="32"/>
    </location>
</feature>
<sequence length="65" mass="7445">TSLDVRQSQSFSSDVIATTGSTPTERPQCSEDLDDADEEDLLLELRKVEILQKLKKIRKLKLSYY</sequence>
<feature type="non-terminal residue" evidence="2">
    <location>
        <position position="1"/>
    </location>
</feature>
<proteinExistence type="predicted"/>
<comment type="caution">
    <text evidence="2">The sequence shown here is derived from an EMBL/GenBank/DDBJ whole genome shotgun (WGS) entry which is preliminary data.</text>
</comment>
<gene>
    <name evidence="2" type="ORF">N7505_007332</name>
</gene>
<reference evidence="2 3" key="1">
    <citation type="journal article" date="2023" name="IMA Fungus">
        <title>Comparative genomic study of the Penicillium genus elucidates a diverse pangenome and 15 lateral gene transfer events.</title>
        <authorList>
            <person name="Petersen C."/>
            <person name="Sorensen T."/>
            <person name="Nielsen M.R."/>
            <person name="Sondergaard T.E."/>
            <person name="Sorensen J.L."/>
            <person name="Fitzpatrick D.A."/>
            <person name="Frisvad J.C."/>
            <person name="Nielsen K.L."/>
        </authorList>
    </citation>
    <scope>NUCLEOTIDE SEQUENCE [LARGE SCALE GENOMIC DNA]</scope>
    <source>
        <strain evidence="2 3">IBT 3361</strain>
    </source>
</reference>
<evidence type="ECO:0000313" key="3">
    <source>
        <dbReference type="Proteomes" id="UP001220256"/>
    </source>
</evidence>
<dbReference type="Proteomes" id="UP001220256">
    <property type="component" value="Unassembled WGS sequence"/>
</dbReference>
<feature type="compositionally biased region" description="Polar residues" evidence="1">
    <location>
        <begin position="1"/>
        <end position="27"/>
    </location>
</feature>
<keyword evidence="3" id="KW-1185">Reference proteome</keyword>
<evidence type="ECO:0000256" key="1">
    <source>
        <dbReference type="SAM" id="MobiDB-lite"/>
    </source>
</evidence>
<name>A0ABQ8WE16_PENCH</name>
<evidence type="ECO:0000313" key="2">
    <source>
        <dbReference type="EMBL" id="KAJ5264539.1"/>
    </source>
</evidence>
<protein>
    <submittedName>
        <fullName evidence="2">Uncharacterized protein</fullName>
    </submittedName>
</protein>
<organism evidence="2 3">
    <name type="scientific">Penicillium chrysogenum</name>
    <name type="common">Penicillium notatum</name>
    <dbReference type="NCBI Taxonomy" id="5076"/>
    <lineage>
        <taxon>Eukaryota</taxon>
        <taxon>Fungi</taxon>
        <taxon>Dikarya</taxon>
        <taxon>Ascomycota</taxon>
        <taxon>Pezizomycotina</taxon>
        <taxon>Eurotiomycetes</taxon>
        <taxon>Eurotiomycetidae</taxon>
        <taxon>Eurotiales</taxon>
        <taxon>Aspergillaceae</taxon>
        <taxon>Penicillium</taxon>
        <taxon>Penicillium chrysogenum species complex</taxon>
    </lineage>
</organism>